<dbReference type="AlphaFoldDB" id="A0A9E9C6K8"/>
<dbReference type="Proteomes" id="UP001163152">
    <property type="component" value="Chromosome"/>
</dbReference>
<feature type="compositionally biased region" description="Basic residues" evidence="2">
    <location>
        <begin position="177"/>
        <end position="188"/>
    </location>
</feature>
<feature type="coiled-coil region" evidence="1">
    <location>
        <begin position="362"/>
        <end position="417"/>
    </location>
</feature>
<evidence type="ECO:0000259" key="3">
    <source>
        <dbReference type="Pfam" id="PF05157"/>
    </source>
</evidence>
<dbReference type="Pfam" id="PF05157">
    <property type="entry name" value="MshEN"/>
    <property type="match status" value="1"/>
</dbReference>
<sequence length="418" mass="47005">MKQERSIEVALSAVEPPSLVSDAYSISQLLLFPPYRFSMVSPGKFSQFNLPSAIQQRILVHFQAGWEERLNVDQMFVLISGVLPLEACLYYQVLPLFLDGNRLHLGMVTLNDTTALEYVRRIVSYLNYSLVPHAISYDALQVALTAYLNYTGDRSSPTPSIHQSADATPLERDSDRSHRHPAPSHRKPLQPDTCPTLVLDSSENSSTSPMPGLPPLIASIPSLLIQARHLTDPVEVLMTLPPPMMLQELLARLLIAGIGRLYFECHLQYGRVLWSQDGILQSVLESLPLPVFHQLLQELKAFAQASLAPPPQQIEIERIYDRSRVLLRFRFMAGQYGEEATLQVLRGAALRFHQKQQLASLKRDALSIAKQLQTKLNEIRDRAYTEPGLAAARFEALPSLNQLLQTIEDQLNELEQEA</sequence>
<dbReference type="InterPro" id="IPR037257">
    <property type="entry name" value="T2SS_E_N_sf"/>
</dbReference>
<keyword evidence="5" id="KW-1185">Reference proteome</keyword>
<dbReference type="RefSeq" id="WP_268607714.1">
    <property type="nucleotide sequence ID" value="NZ_CP113797.1"/>
</dbReference>
<evidence type="ECO:0000313" key="4">
    <source>
        <dbReference type="EMBL" id="WAL58308.1"/>
    </source>
</evidence>
<evidence type="ECO:0000256" key="2">
    <source>
        <dbReference type="SAM" id="MobiDB-lite"/>
    </source>
</evidence>
<gene>
    <name evidence="4" type="ORF">OXH18_14050</name>
</gene>
<dbReference type="SUPFAM" id="SSF160246">
    <property type="entry name" value="EspE N-terminal domain-like"/>
    <property type="match status" value="1"/>
</dbReference>
<feature type="region of interest" description="Disordered" evidence="2">
    <location>
        <begin position="154"/>
        <end position="211"/>
    </location>
</feature>
<protein>
    <recommendedName>
        <fullName evidence="3">Type II secretion system protein GspE N-terminal domain-containing protein</fullName>
    </recommendedName>
</protein>
<organism evidence="4 5">
    <name type="scientific">Thermocoleostomius sinensis A174</name>
    <dbReference type="NCBI Taxonomy" id="2016057"/>
    <lineage>
        <taxon>Bacteria</taxon>
        <taxon>Bacillati</taxon>
        <taxon>Cyanobacteriota</taxon>
        <taxon>Cyanophyceae</taxon>
        <taxon>Oculatellales</taxon>
        <taxon>Oculatellaceae</taxon>
        <taxon>Thermocoleostomius</taxon>
    </lineage>
</organism>
<dbReference type="Gene3D" id="3.30.450.90">
    <property type="match status" value="1"/>
</dbReference>
<proteinExistence type="predicted"/>
<keyword evidence="1" id="KW-0175">Coiled coil</keyword>
<accession>A0A9E9C6K8</accession>
<name>A0A9E9C6K8_9CYAN</name>
<evidence type="ECO:0000256" key="1">
    <source>
        <dbReference type="SAM" id="Coils"/>
    </source>
</evidence>
<feature type="domain" description="Type II secretion system protein GspE N-terminal" evidence="3">
    <location>
        <begin position="81"/>
        <end position="148"/>
    </location>
</feature>
<dbReference type="KEGG" id="tsin:OXH18_14050"/>
<dbReference type="InterPro" id="IPR007831">
    <property type="entry name" value="T2SS_GspE_N"/>
</dbReference>
<dbReference type="EMBL" id="CP113797">
    <property type="protein sequence ID" value="WAL58308.1"/>
    <property type="molecule type" value="Genomic_DNA"/>
</dbReference>
<evidence type="ECO:0000313" key="5">
    <source>
        <dbReference type="Proteomes" id="UP001163152"/>
    </source>
</evidence>
<feature type="compositionally biased region" description="Polar residues" evidence="2">
    <location>
        <begin position="199"/>
        <end position="209"/>
    </location>
</feature>
<reference evidence="4" key="1">
    <citation type="submission" date="2022-12" db="EMBL/GenBank/DDBJ databases">
        <title>Polyphasic identification of a Novel Hot-Spring Cyanobacterium Ocullathermofonsia sinensis gen nov. sp. nov. and Genomic Insights on its Adaptations to the Thermal Habitat.</title>
        <authorList>
            <person name="Daroch M."/>
            <person name="Tang J."/>
            <person name="Jiang Y."/>
        </authorList>
    </citation>
    <scope>NUCLEOTIDE SEQUENCE</scope>
    <source>
        <strain evidence="4">PKUAC-SCTA174</strain>
    </source>
</reference>
<feature type="compositionally biased region" description="Polar residues" evidence="2">
    <location>
        <begin position="154"/>
        <end position="166"/>
    </location>
</feature>